<keyword evidence="3" id="KW-1185">Reference proteome</keyword>
<evidence type="ECO:0000313" key="3">
    <source>
        <dbReference type="Proteomes" id="UP000604473"/>
    </source>
</evidence>
<reference evidence="2 3" key="1">
    <citation type="submission" date="2021-01" db="EMBL/GenBank/DDBJ databases">
        <title>Draft genomes of Rhodovulum sulfidophilum.</title>
        <authorList>
            <person name="Guzman M.S."/>
        </authorList>
    </citation>
    <scope>NUCLEOTIDE SEQUENCE [LARGE SCALE GENOMIC DNA]</scope>
    <source>
        <strain evidence="2 3">AB35</strain>
    </source>
</reference>
<proteinExistence type="predicted"/>
<protein>
    <submittedName>
        <fullName evidence="2">DUF805 domain-containing protein</fullName>
    </submittedName>
</protein>
<dbReference type="Proteomes" id="UP000604473">
    <property type="component" value="Unassembled WGS sequence"/>
</dbReference>
<sequence length="161" mass="17285">MSPLRATLTCLRRFARFGGRAARAEYWWFVPACLLALLGAAALDMVLFPADPDRGLPDRRPLSVFVSFVLTLPALAAGWRRLHDVGRSGWWLLLPGAALLAFLVPAVAIRGVAAQATGGSALDVILLGAPLVSLLSCIWLIVQLARPGEPHENRFGPVPEA</sequence>
<dbReference type="PANTHER" id="PTHR34980">
    <property type="entry name" value="INNER MEMBRANE PROTEIN-RELATED-RELATED"/>
    <property type="match status" value="1"/>
</dbReference>
<dbReference type="PANTHER" id="PTHR34980:SF2">
    <property type="entry name" value="INNER MEMBRANE PROTEIN YHAH-RELATED"/>
    <property type="match status" value="1"/>
</dbReference>
<feature type="transmembrane region" description="Helical" evidence="1">
    <location>
        <begin position="62"/>
        <end position="79"/>
    </location>
</feature>
<keyword evidence="1" id="KW-0472">Membrane</keyword>
<dbReference type="EMBL" id="JAESJJ010000013">
    <property type="protein sequence ID" value="MBL3609325.1"/>
    <property type="molecule type" value="Genomic_DNA"/>
</dbReference>
<feature type="transmembrane region" description="Helical" evidence="1">
    <location>
        <begin position="124"/>
        <end position="145"/>
    </location>
</feature>
<keyword evidence="1" id="KW-0812">Transmembrane</keyword>
<dbReference type="InterPro" id="IPR008523">
    <property type="entry name" value="DUF805"/>
</dbReference>
<evidence type="ECO:0000313" key="2">
    <source>
        <dbReference type="EMBL" id="MBL3609325.1"/>
    </source>
</evidence>
<feature type="transmembrane region" description="Helical" evidence="1">
    <location>
        <begin position="91"/>
        <end position="112"/>
    </location>
</feature>
<dbReference type="RefSeq" id="WP_202249293.1">
    <property type="nucleotide sequence ID" value="NZ_JAESJJ010000013.1"/>
</dbReference>
<comment type="caution">
    <text evidence="2">The sequence shown here is derived from an EMBL/GenBank/DDBJ whole genome shotgun (WGS) entry which is preliminary data.</text>
</comment>
<feature type="transmembrane region" description="Helical" evidence="1">
    <location>
        <begin position="26"/>
        <end position="50"/>
    </location>
</feature>
<keyword evidence="1" id="KW-1133">Transmembrane helix</keyword>
<evidence type="ECO:0000256" key="1">
    <source>
        <dbReference type="SAM" id="Phobius"/>
    </source>
</evidence>
<accession>A0ABS1RTC6</accession>
<dbReference type="Pfam" id="PF05656">
    <property type="entry name" value="DUF805"/>
    <property type="match status" value="1"/>
</dbReference>
<organism evidence="2 3">
    <name type="scientific">Rhodovulum sulfidophilum</name>
    <name type="common">Rhodobacter sulfidophilus</name>
    <dbReference type="NCBI Taxonomy" id="35806"/>
    <lineage>
        <taxon>Bacteria</taxon>
        <taxon>Pseudomonadati</taxon>
        <taxon>Pseudomonadota</taxon>
        <taxon>Alphaproteobacteria</taxon>
        <taxon>Rhodobacterales</taxon>
        <taxon>Paracoccaceae</taxon>
        <taxon>Rhodovulum</taxon>
    </lineage>
</organism>
<gene>
    <name evidence="2" type="ORF">JMM60_11030</name>
</gene>
<name>A0ABS1RTC6_RHOSU</name>